<evidence type="ECO:0000256" key="6">
    <source>
        <dbReference type="ARBA" id="ARBA00023136"/>
    </source>
</evidence>
<dbReference type="PANTHER" id="PTHR48059:SF19">
    <property type="entry name" value="RECEPTOR-LIKE PROTEIN KINASE 5"/>
    <property type="match status" value="1"/>
</dbReference>
<comment type="caution">
    <text evidence="10">The sequence shown here is derived from an EMBL/GenBank/DDBJ whole genome shotgun (WGS) entry which is preliminary data.</text>
</comment>
<dbReference type="Pfam" id="PF12799">
    <property type="entry name" value="LRR_4"/>
    <property type="match status" value="1"/>
</dbReference>
<dbReference type="SUPFAM" id="SSF52058">
    <property type="entry name" value="L domain-like"/>
    <property type="match status" value="2"/>
</dbReference>
<keyword evidence="4" id="KW-0677">Repeat</keyword>
<evidence type="ECO:0000259" key="9">
    <source>
        <dbReference type="Pfam" id="PF08263"/>
    </source>
</evidence>
<dbReference type="InterPro" id="IPR013210">
    <property type="entry name" value="LRR_N_plant-typ"/>
</dbReference>
<sequence>MNLSSLFFPTLALYCVCFKITSAACHVDDEAGLLAFKSGITHDPSGMLSSWKSGTECCTWAGVTCLVDNRVTAISLSGQSEKPNSFLSGTISPSLVKVQNLDGIYFQNLRNITGKFPDLIFGLPKVKFIYIENNKLSGQIPSNMGKLTQLEALSLEGNQFSGSIPTSISELTGLTQLKLGKNFLTGTIPVGISKLKSLTFLSLQYNQLSGSIPDFFSSFTNLRILELSHNKFSGKIPTSISSLAPKLAYLELGHNALSGQIPDFLGSFTALDTLDLSGNKFTGTVPKSFGNLTKIFNLDVSYNSLVDPFPTMNVKGIESLDLSYNQFHLKQIPNWVTSSPIILSLKLAKCGIKMNLNDWKPKETYFYDYIDLSENEISGSPIWLLNKTSDLVGFWASGNKLKFDMGNLMIVNTLKHLDLSRNLIYGKIPNTVSGLESLNLSYNHLCGKIPATKFPASAFVGNDCLCGSPLAPCKAQEANKIDQRKVTLDSVGKVN</sequence>
<comment type="similarity">
    <text evidence="7">Belongs to the polygalacturonase-inhibiting protein family.</text>
</comment>
<dbReference type="SMART" id="SM00365">
    <property type="entry name" value="LRR_SD22"/>
    <property type="match status" value="5"/>
</dbReference>
<keyword evidence="2" id="KW-0433">Leucine-rich repeat</keyword>
<proteinExistence type="inferred from homology"/>
<keyword evidence="3" id="KW-0812">Transmembrane</keyword>
<keyword evidence="5" id="KW-1133">Transmembrane helix</keyword>
<dbReference type="Proteomes" id="UP001174677">
    <property type="component" value="Chromosome 12"/>
</dbReference>
<keyword evidence="8" id="KW-0732">Signal</keyword>
<protein>
    <recommendedName>
        <fullName evidence="9">Leucine-rich repeat-containing N-terminal plant-type domain-containing protein</fullName>
    </recommendedName>
</protein>
<keyword evidence="6" id="KW-0472">Membrane</keyword>
<dbReference type="Gene3D" id="3.80.10.10">
    <property type="entry name" value="Ribonuclease Inhibitor"/>
    <property type="match status" value="3"/>
</dbReference>
<dbReference type="Pfam" id="PF13855">
    <property type="entry name" value="LRR_8"/>
    <property type="match status" value="1"/>
</dbReference>
<evidence type="ECO:0000256" key="5">
    <source>
        <dbReference type="ARBA" id="ARBA00022989"/>
    </source>
</evidence>
<evidence type="ECO:0000256" key="7">
    <source>
        <dbReference type="ARBA" id="ARBA00038043"/>
    </source>
</evidence>
<feature type="signal peptide" evidence="8">
    <location>
        <begin position="1"/>
        <end position="23"/>
    </location>
</feature>
<evidence type="ECO:0000313" key="10">
    <source>
        <dbReference type="EMBL" id="KAJ9167271.1"/>
    </source>
</evidence>
<evidence type="ECO:0000256" key="8">
    <source>
        <dbReference type="SAM" id="SignalP"/>
    </source>
</evidence>
<dbReference type="InterPro" id="IPR051848">
    <property type="entry name" value="PGIP"/>
</dbReference>
<dbReference type="InterPro" id="IPR003591">
    <property type="entry name" value="Leu-rich_rpt_typical-subtyp"/>
</dbReference>
<dbReference type="InterPro" id="IPR032675">
    <property type="entry name" value="LRR_dom_sf"/>
</dbReference>
<dbReference type="InterPro" id="IPR025875">
    <property type="entry name" value="Leu-rich_rpt_4"/>
</dbReference>
<feature type="chain" id="PRO_5046773558" description="Leucine-rich repeat-containing N-terminal plant-type domain-containing protein" evidence="8">
    <location>
        <begin position="24"/>
        <end position="495"/>
    </location>
</feature>
<evidence type="ECO:0000256" key="2">
    <source>
        <dbReference type="ARBA" id="ARBA00022614"/>
    </source>
</evidence>
<evidence type="ECO:0000256" key="4">
    <source>
        <dbReference type="ARBA" id="ARBA00022737"/>
    </source>
</evidence>
<dbReference type="EMBL" id="JARPOI010000012">
    <property type="protein sequence ID" value="KAJ9167271.1"/>
    <property type="molecule type" value="Genomic_DNA"/>
</dbReference>
<gene>
    <name evidence="10" type="ORF">P3X46_021935</name>
</gene>
<feature type="domain" description="Leucine-rich repeat-containing N-terminal plant-type" evidence="9">
    <location>
        <begin position="28"/>
        <end position="65"/>
    </location>
</feature>
<dbReference type="PANTHER" id="PTHR48059">
    <property type="entry name" value="POLYGALACTURONASE INHIBITOR 1"/>
    <property type="match status" value="1"/>
</dbReference>
<dbReference type="InterPro" id="IPR001611">
    <property type="entry name" value="Leu-rich_rpt"/>
</dbReference>
<keyword evidence="11" id="KW-1185">Reference proteome</keyword>
<evidence type="ECO:0000313" key="11">
    <source>
        <dbReference type="Proteomes" id="UP001174677"/>
    </source>
</evidence>
<dbReference type="SMART" id="SM00369">
    <property type="entry name" value="LRR_TYP"/>
    <property type="match status" value="5"/>
</dbReference>
<dbReference type="Pfam" id="PF08263">
    <property type="entry name" value="LRRNT_2"/>
    <property type="match status" value="1"/>
</dbReference>
<evidence type="ECO:0000256" key="1">
    <source>
        <dbReference type="ARBA" id="ARBA00004196"/>
    </source>
</evidence>
<evidence type="ECO:0000256" key="3">
    <source>
        <dbReference type="ARBA" id="ARBA00022692"/>
    </source>
</evidence>
<reference evidence="10 11" key="1">
    <citation type="journal article" date="2023" name="Plant Biotechnol. J.">
        <title>Chromosome-level wild Hevea brasiliensis genome provides new tools for genomic-assisted breeding and valuable loci to elevate rubber yield.</title>
        <authorList>
            <person name="Cheng H."/>
            <person name="Song X."/>
            <person name="Hu Y."/>
            <person name="Wu T."/>
            <person name="Yang Q."/>
            <person name="An Z."/>
            <person name="Feng S."/>
            <person name="Deng Z."/>
            <person name="Wu W."/>
            <person name="Zeng X."/>
            <person name="Tu M."/>
            <person name="Wang X."/>
            <person name="Huang H."/>
        </authorList>
    </citation>
    <scope>NUCLEOTIDE SEQUENCE [LARGE SCALE GENOMIC DNA]</scope>
    <source>
        <strain evidence="10">MT/VB/25A 57/8</strain>
    </source>
</reference>
<dbReference type="Pfam" id="PF00560">
    <property type="entry name" value="LRR_1"/>
    <property type="match status" value="3"/>
</dbReference>
<comment type="subcellular location">
    <subcellularLocation>
        <location evidence="1">Cell envelope</location>
    </subcellularLocation>
</comment>
<organism evidence="10 11">
    <name type="scientific">Hevea brasiliensis</name>
    <name type="common">Para rubber tree</name>
    <name type="synonym">Siphonia brasiliensis</name>
    <dbReference type="NCBI Taxonomy" id="3981"/>
    <lineage>
        <taxon>Eukaryota</taxon>
        <taxon>Viridiplantae</taxon>
        <taxon>Streptophyta</taxon>
        <taxon>Embryophyta</taxon>
        <taxon>Tracheophyta</taxon>
        <taxon>Spermatophyta</taxon>
        <taxon>Magnoliopsida</taxon>
        <taxon>eudicotyledons</taxon>
        <taxon>Gunneridae</taxon>
        <taxon>Pentapetalae</taxon>
        <taxon>rosids</taxon>
        <taxon>fabids</taxon>
        <taxon>Malpighiales</taxon>
        <taxon>Euphorbiaceae</taxon>
        <taxon>Crotonoideae</taxon>
        <taxon>Micrandreae</taxon>
        <taxon>Hevea</taxon>
    </lineage>
</organism>
<accession>A0ABQ9LKY7</accession>
<name>A0ABQ9LKY7_HEVBR</name>